<dbReference type="PROSITE" id="PS00108">
    <property type="entry name" value="PROTEIN_KINASE_ST"/>
    <property type="match status" value="1"/>
</dbReference>
<dbReference type="PROSITE" id="PS50011">
    <property type="entry name" value="PROTEIN_KINASE_DOM"/>
    <property type="match status" value="1"/>
</dbReference>
<accession>A0ABP6Y5M5</accession>
<dbReference type="CDD" id="cd14014">
    <property type="entry name" value="STKc_PknB_like"/>
    <property type="match status" value="1"/>
</dbReference>
<evidence type="ECO:0000256" key="6">
    <source>
        <dbReference type="ARBA" id="ARBA00022840"/>
    </source>
</evidence>
<keyword evidence="9" id="KW-0812">Transmembrane</keyword>
<dbReference type="InterPro" id="IPR008271">
    <property type="entry name" value="Ser/Thr_kinase_AS"/>
</dbReference>
<evidence type="ECO:0000256" key="9">
    <source>
        <dbReference type="SAM" id="Phobius"/>
    </source>
</evidence>
<dbReference type="Gene3D" id="1.10.510.10">
    <property type="entry name" value="Transferase(Phosphotransferase) domain 1"/>
    <property type="match status" value="1"/>
</dbReference>
<keyword evidence="2" id="KW-0723">Serine/threonine-protein kinase</keyword>
<keyword evidence="9" id="KW-1133">Transmembrane helix</keyword>
<dbReference type="PROSITE" id="PS00107">
    <property type="entry name" value="PROTEIN_KINASE_ATP"/>
    <property type="match status" value="1"/>
</dbReference>
<proteinExistence type="predicted"/>
<feature type="region of interest" description="Disordered" evidence="8">
    <location>
        <begin position="229"/>
        <end position="298"/>
    </location>
</feature>
<dbReference type="PANTHER" id="PTHR43289">
    <property type="entry name" value="MITOGEN-ACTIVATED PROTEIN KINASE KINASE KINASE 20-RELATED"/>
    <property type="match status" value="1"/>
</dbReference>
<evidence type="ECO:0000256" key="2">
    <source>
        <dbReference type="ARBA" id="ARBA00022527"/>
    </source>
</evidence>
<evidence type="ECO:0000313" key="12">
    <source>
        <dbReference type="Proteomes" id="UP001500689"/>
    </source>
</evidence>
<feature type="transmembrane region" description="Helical" evidence="9">
    <location>
        <begin position="62"/>
        <end position="81"/>
    </location>
</feature>
<dbReference type="Gene3D" id="3.30.200.20">
    <property type="entry name" value="Phosphorylase Kinase, domain 1"/>
    <property type="match status" value="1"/>
</dbReference>
<evidence type="ECO:0000313" key="11">
    <source>
        <dbReference type="EMBL" id="GAA3576789.1"/>
    </source>
</evidence>
<dbReference type="PANTHER" id="PTHR43289:SF6">
    <property type="entry name" value="SERINE_THREONINE-PROTEIN KINASE NEKL-3"/>
    <property type="match status" value="1"/>
</dbReference>
<dbReference type="InterPro" id="IPR017441">
    <property type="entry name" value="Protein_kinase_ATP_BS"/>
</dbReference>
<keyword evidence="4 7" id="KW-0547">Nucleotide-binding</keyword>
<keyword evidence="5" id="KW-0418">Kinase</keyword>
<dbReference type="EMBL" id="BAAAZN010000021">
    <property type="protein sequence ID" value="GAA3576789.1"/>
    <property type="molecule type" value="Genomic_DNA"/>
</dbReference>
<evidence type="ECO:0000259" key="10">
    <source>
        <dbReference type="PROSITE" id="PS50011"/>
    </source>
</evidence>
<keyword evidence="12" id="KW-1185">Reference proteome</keyword>
<keyword evidence="3" id="KW-0808">Transferase</keyword>
<keyword evidence="6 7" id="KW-0067">ATP-binding</keyword>
<evidence type="ECO:0000256" key="8">
    <source>
        <dbReference type="SAM" id="MobiDB-lite"/>
    </source>
</evidence>
<evidence type="ECO:0000256" key="1">
    <source>
        <dbReference type="ARBA" id="ARBA00012513"/>
    </source>
</evidence>
<evidence type="ECO:0000256" key="7">
    <source>
        <dbReference type="PROSITE-ProRule" id="PRU10141"/>
    </source>
</evidence>
<reference evidence="12" key="1">
    <citation type="journal article" date="2019" name="Int. J. Syst. Evol. Microbiol.">
        <title>The Global Catalogue of Microorganisms (GCM) 10K type strain sequencing project: providing services to taxonomists for standard genome sequencing and annotation.</title>
        <authorList>
            <consortium name="The Broad Institute Genomics Platform"/>
            <consortium name="The Broad Institute Genome Sequencing Center for Infectious Disease"/>
            <person name="Wu L."/>
            <person name="Ma J."/>
        </authorList>
    </citation>
    <scope>NUCLEOTIDE SEQUENCE [LARGE SCALE GENOMIC DNA]</scope>
    <source>
        <strain evidence="12">JCM 16898</strain>
    </source>
</reference>
<feature type="transmembrane region" description="Helical" evidence="9">
    <location>
        <begin position="33"/>
        <end position="50"/>
    </location>
</feature>
<dbReference type="RefSeq" id="WP_344867657.1">
    <property type="nucleotide sequence ID" value="NZ_BAAAZN010000021.1"/>
</dbReference>
<comment type="caution">
    <text evidence="11">The sequence shown here is derived from an EMBL/GenBank/DDBJ whole genome shotgun (WGS) entry which is preliminary data.</text>
</comment>
<dbReference type="SUPFAM" id="SSF56112">
    <property type="entry name" value="Protein kinase-like (PK-like)"/>
    <property type="match status" value="1"/>
</dbReference>
<sequence length="573" mass="60951">MTGFASALLSFAHTLFGPGFCPGDWVWATTTAGALVALFPALGALIVALVRKGTGNRYDATTLTVFGLIGVVSVLVLPWLLSNGISETFRAAATGGHTGLSSSETQTLSQDYCSFVGVQKTYLGSGSNIYETLFYPSGIKLSYALYLLAFTVLPLGSLLFVMLQARTAFRRGPKWPSRFFWIPFVVMAVTSVGMTANAAVHFWLGFLPFSVLGLIPVALVGPPSWSVINRPEPRRDQPPAAPPQAPPRHDPLPLPPVNKPYPATALAPEPPPPAAGMLAGAPGPIPPPPGSRGAGSSRYRRTRRLGHGGFGTVWEAVDTQLNRTVALKIAHAPDRDTEERMQREARALAVVNHPNCVRVYDLAEEPDGLALVMEYLEGRPLADVVDGQGPLDDVAAGRLWATMAGALVAAHEKGVLHRDIKPSNVILDPEGLAHLIDFGIARSQGDAKMTATGMMIGTPDFVAPEQAMGAPASPASDAWQLAATVSYALAGQPPRGTRETPMAALMAAARADPVSHLPRRSSHARILAASLDPEPRRRPTLNAVRREVEGWLGRAGKSPDGPVTQIVPRRSPR</sequence>
<feature type="binding site" evidence="7">
    <location>
        <position position="328"/>
    </location>
    <ligand>
        <name>ATP</name>
        <dbReference type="ChEBI" id="CHEBI:30616"/>
    </ligand>
</feature>
<feature type="region of interest" description="Disordered" evidence="8">
    <location>
        <begin position="551"/>
        <end position="573"/>
    </location>
</feature>
<dbReference type="InterPro" id="IPR000719">
    <property type="entry name" value="Prot_kinase_dom"/>
</dbReference>
<organism evidence="11 12">
    <name type="scientific">Amycolatopsis ultiminotia</name>
    <dbReference type="NCBI Taxonomy" id="543629"/>
    <lineage>
        <taxon>Bacteria</taxon>
        <taxon>Bacillati</taxon>
        <taxon>Actinomycetota</taxon>
        <taxon>Actinomycetes</taxon>
        <taxon>Pseudonocardiales</taxon>
        <taxon>Pseudonocardiaceae</taxon>
        <taxon>Amycolatopsis</taxon>
    </lineage>
</organism>
<evidence type="ECO:0000256" key="3">
    <source>
        <dbReference type="ARBA" id="ARBA00022679"/>
    </source>
</evidence>
<evidence type="ECO:0000256" key="5">
    <source>
        <dbReference type="ARBA" id="ARBA00022777"/>
    </source>
</evidence>
<keyword evidence="9" id="KW-0472">Membrane</keyword>
<gene>
    <name evidence="11" type="ORF">GCM10022222_71860</name>
</gene>
<evidence type="ECO:0000256" key="4">
    <source>
        <dbReference type="ARBA" id="ARBA00022741"/>
    </source>
</evidence>
<feature type="domain" description="Protein kinase" evidence="10">
    <location>
        <begin position="299"/>
        <end position="552"/>
    </location>
</feature>
<protein>
    <recommendedName>
        <fullName evidence="1">non-specific serine/threonine protein kinase</fullName>
        <ecNumber evidence="1">2.7.11.1</ecNumber>
    </recommendedName>
</protein>
<dbReference type="InterPro" id="IPR011009">
    <property type="entry name" value="Kinase-like_dom_sf"/>
</dbReference>
<dbReference type="Proteomes" id="UP001500689">
    <property type="component" value="Unassembled WGS sequence"/>
</dbReference>
<name>A0ABP6Y5M5_9PSEU</name>
<dbReference type="Pfam" id="PF00069">
    <property type="entry name" value="Pkinase"/>
    <property type="match status" value="1"/>
</dbReference>
<dbReference type="SMART" id="SM00220">
    <property type="entry name" value="S_TKc"/>
    <property type="match status" value="1"/>
</dbReference>
<feature type="transmembrane region" description="Helical" evidence="9">
    <location>
        <begin position="143"/>
        <end position="163"/>
    </location>
</feature>
<dbReference type="EC" id="2.7.11.1" evidence="1"/>
<feature type="compositionally biased region" description="Pro residues" evidence="8">
    <location>
        <begin position="239"/>
        <end position="259"/>
    </location>
</feature>